<dbReference type="EMBL" id="JARJCM010000013">
    <property type="protein sequence ID" value="KAJ7042161.1"/>
    <property type="molecule type" value="Genomic_DNA"/>
</dbReference>
<comment type="caution">
    <text evidence="1">The sequence shown here is derived from an EMBL/GenBank/DDBJ whole genome shotgun (WGS) entry which is preliminary data.</text>
</comment>
<evidence type="ECO:0000313" key="1">
    <source>
        <dbReference type="EMBL" id="KAJ7042161.1"/>
    </source>
</evidence>
<organism evidence="1 2">
    <name type="scientific">Mycena alexandri</name>
    <dbReference type="NCBI Taxonomy" id="1745969"/>
    <lineage>
        <taxon>Eukaryota</taxon>
        <taxon>Fungi</taxon>
        <taxon>Dikarya</taxon>
        <taxon>Basidiomycota</taxon>
        <taxon>Agaricomycotina</taxon>
        <taxon>Agaricomycetes</taxon>
        <taxon>Agaricomycetidae</taxon>
        <taxon>Agaricales</taxon>
        <taxon>Marasmiineae</taxon>
        <taxon>Mycenaceae</taxon>
        <taxon>Mycena</taxon>
    </lineage>
</organism>
<accession>A0AAD6TB77</accession>
<sequence length="209" mass="23516">MLLPPMYDADEDLKLKDTSNLYTGLKDMKTVATVLHALYGLAMCNFDEEEYMDEDVTDLVASLLLVAFDERIHFAKSCKLRSGIANLLKAQGLPHIVPLIGRTTDGRITFPKLIACEHMPKRVTGVAAFKIASLRDLEGYYYGSTEFPEIWDGFAHGLAMSVMPYSEKSDVYAFGRLMANFILFNNIRTPWQGIRVATGCHRHLSVQLF</sequence>
<protein>
    <submittedName>
        <fullName evidence="1">Uncharacterized protein</fullName>
    </submittedName>
</protein>
<proteinExistence type="predicted"/>
<keyword evidence="2" id="KW-1185">Reference proteome</keyword>
<name>A0AAD6TB77_9AGAR</name>
<gene>
    <name evidence="1" type="ORF">C8F04DRAFT_1229917</name>
</gene>
<evidence type="ECO:0000313" key="2">
    <source>
        <dbReference type="Proteomes" id="UP001218188"/>
    </source>
</evidence>
<dbReference type="Proteomes" id="UP001218188">
    <property type="component" value="Unassembled WGS sequence"/>
</dbReference>
<dbReference type="AlphaFoldDB" id="A0AAD6TB77"/>
<reference evidence="1" key="1">
    <citation type="submission" date="2023-03" db="EMBL/GenBank/DDBJ databases">
        <title>Massive genome expansion in bonnet fungi (Mycena s.s.) driven by repeated elements and novel gene families across ecological guilds.</title>
        <authorList>
            <consortium name="Lawrence Berkeley National Laboratory"/>
            <person name="Harder C.B."/>
            <person name="Miyauchi S."/>
            <person name="Viragh M."/>
            <person name="Kuo A."/>
            <person name="Thoen E."/>
            <person name="Andreopoulos B."/>
            <person name="Lu D."/>
            <person name="Skrede I."/>
            <person name="Drula E."/>
            <person name="Henrissat B."/>
            <person name="Morin E."/>
            <person name="Kohler A."/>
            <person name="Barry K."/>
            <person name="LaButti K."/>
            <person name="Morin E."/>
            <person name="Salamov A."/>
            <person name="Lipzen A."/>
            <person name="Mereny Z."/>
            <person name="Hegedus B."/>
            <person name="Baldrian P."/>
            <person name="Stursova M."/>
            <person name="Weitz H."/>
            <person name="Taylor A."/>
            <person name="Grigoriev I.V."/>
            <person name="Nagy L.G."/>
            <person name="Martin F."/>
            <person name="Kauserud H."/>
        </authorList>
    </citation>
    <scope>NUCLEOTIDE SEQUENCE</scope>
    <source>
        <strain evidence="1">CBHHK200</strain>
    </source>
</reference>